<dbReference type="InterPro" id="IPR005810">
    <property type="entry name" value="CoA_lig_alpha"/>
</dbReference>
<dbReference type="GeneID" id="24425857"/>
<dbReference type="OrthoDB" id="1664372at2759"/>
<keyword evidence="11" id="KW-1185">Reference proteome</keyword>
<dbReference type="SUPFAM" id="SSF51735">
    <property type="entry name" value="NAD(P)-binding Rossmann-fold domains"/>
    <property type="match status" value="1"/>
</dbReference>
<reference evidence="10 11" key="2">
    <citation type="journal article" date="2013" name="PLoS ONE">
        <title>Whole genome mapping and re-organization of the nuclear and mitochondrial genomes of Babesia microti isolates.</title>
        <authorList>
            <person name="Cornillot E."/>
            <person name="Dassouli A."/>
            <person name="Garg A."/>
            <person name="Pachikara N."/>
            <person name="Randazzo S."/>
            <person name="Depoix D."/>
            <person name="Carcy B."/>
            <person name="Delbecq S."/>
            <person name="Frutos R."/>
            <person name="Silva J.C."/>
            <person name="Sutton R."/>
            <person name="Krause P.J."/>
            <person name="Mamoun C.B."/>
        </authorList>
    </citation>
    <scope>NUCLEOTIDE SEQUENCE [LARGE SCALE GENOMIC DNA]</scope>
    <source>
        <strain evidence="10 11">RI</strain>
    </source>
</reference>
<dbReference type="PANTHER" id="PTHR11117:SF2">
    <property type="entry name" value="SUCCINATE--COA LIGASE [ADP_GDP-FORMING] SUBUNIT ALPHA, MITOCHONDRIAL"/>
    <property type="match status" value="1"/>
</dbReference>
<dbReference type="FunFam" id="3.40.50.720:FF:000277">
    <property type="entry name" value="Succinate--CoA ligase [ADP-forming] subunit alpha"/>
    <property type="match status" value="1"/>
</dbReference>
<evidence type="ECO:0000256" key="1">
    <source>
        <dbReference type="ARBA" id="ARBA00022532"/>
    </source>
</evidence>
<evidence type="ECO:0000313" key="10">
    <source>
        <dbReference type="EMBL" id="SIO73617.1"/>
    </source>
</evidence>
<evidence type="ECO:0000256" key="7">
    <source>
        <dbReference type="PIRSR" id="PIRSR001553-1"/>
    </source>
</evidence>
<dbReference type="GO" id="GO:0009361">
    <property type="term" value="C:succinate-CoA ligase complex (ADP-forming)"/>
    <property type="evidence" value="ECO:0007669"/>
    <property type="project" value="TreeGrafter"/>
</dbReference>
<evidence type="ECO:0000256" key="6">
    <source>
        <dbReference type="HAMAP-Rule" id="MF_03222"/>
    </source>
</evidence>
<accession>A0A1N6LXM6</accession>
<comment type="pathway">
    <text evidence="6">Carbohydrate metabolism; tricarboxylic acid cycle; succinate from succinyl-CoA (ligase route): step 1/1.</text>
</comment>
<dbReference type="AlphaFoldDB" id="A0A1N6LXM6"/>
<feature type="binding site" evidence="6">
    <location>
        <position position="68"/>
    </location>
    <ligand>
        <name>CoA</name>
        <dbReference type="ChEBI" id="CHEBI:57287"/>
    </ligand>
</feature>
<dbReference type="PIRSF" id="PIRSF001553">
    <property type="entry name" value="SucCS_alpha"/>
    <property type="match status" value="1"/>
</dbReference>
<evidence type="ECO:0000256" key="2">
    <source>
        <dbReference type="ARBA" id="ARBA00022598"/>
    </source>
</evidence>
<keyword evidence="2 6" id="KW-0436">Ligase</keyword>
<evidence type="ECO:0000256" key="4">
    <source>
        <dbReference type="ARBA" id="ARBA00060367"/>
    </source>
</evidence>
<dbReference type="HAMAP" id="MF_01988">
    <property type="entry name" value="Succ_CoA_alpha"/>
    <property type="match status" value="1"/>
</dbReference>
<keyword evidence="6" id="KW-0496">Mitochondrion</keyword>
<reference evidence="10 11" key="3">
    <citation type="journal article" date="2016" name="Sci. Rep.">
        <title>Genome-wide diversity and gene expression profiling of Babesia microti isolates identify polymorphic genes that mediate host-pathogen interactions.</title>
        <authorList>
            <person name="Silva J.C."/>
            <person name="Cornillot E."/>
            <person name="McCracken C."/>
            <person name="Usmani-Brown S."/>
            <person name="Dwivedi A."/>
            <person name="Ifeonu O.O."/>
            <person name="Crabtree J."/>
            <person name="Gotia H.T."/>
            <person name="Virji A.Z."/>
            <person name="Reynes C."/>
            <person name="Colinge J."/>
            <person name="Kumar V."/>
            <person name="Lawres L."/>
            <person name="Pazzi J.E."/>
            <person name="Pablo J.V."/>
            <person name="Hung C."/>
            <person name="Brancato J."/>
            <person name="Kumari P."/>
            <person name="Orvis J."/>
            <person name="Tretina K."/>
            <person name="Chibucos M."/>
            <person name="Ott S."/>
            <person name="Sadzewicz L."/>
            <person name="Sengamalay N."/>
            <person name="Shetty A.C."/>
            <person name="Su Q."/>
            <person name="Tallon L."/>
            <person name="Fraser C.M."/>
            <person name="Frutos R."/>
            <person name="Molina D.M."/>
            <person name="Krause P.J."/>
            <person name="Ben Mamoun C."/>
        </authorList>
    </citation>
    <scope>NUCLEOTIDE SEQUENCE [LARGE SCALE GENOMIC DNA]</scope>
    <source>
        <strain evidence="10 11">RI</strain>
    </source>
</reference>
<name>A0A1N6LXM6_BABMR</name>
<sequence>MGGYTIRGTVNNHIKRYSRKFSSSAKVYIDRETKIICQGLTGKQGSFHTTQCLNYCGTKFVGGVHPQKGGSTWESLDFQHKLPIFSSVKDAMSATGANASMIFVPAPVAKKALEEAIEAEMPLVVCITEGIPQHDMIKIRHLIKEKDNKTTLIGPNCPGIIKPGHCKIGIMPGSIHMPGSIGIISRSGTLTYEAVYQTTSVGFGQSVCIGIGGDPFGGITFIDCLEKFSQDPETKAVVMIGEIGGTAEEDTAEWLKANPQFVKDKKVIAFIAGVSAPPGRRMGHAGAIISGGKGTAKEKMEVLREAGVEIVESPTEIGIILKKIML</sequence>
<reference evidence="10 11" key="1">
    <citation type="journal article" date="2012" name="Nucleic Acids Res.">
        <title>Sequencing of the smallest Apicomplexan genome from the human pathogen Babesia microti.</title>
        <authorList>
            <person name="Cornillot E."/>
            <person name="Hadj-Kaddour K."/>
            <person name="Dassouli A."/>
            <person name="Noel B."/>
            <person name="Ranwez V."/>
            <person name="Vacherie B."/>
            <person name="Augagneur Y."/>
            <person name="Bres V."/>
            <person name="Duclos A."/>
            <person name="Randazzo S."/>
            <person name="Carcy B."/>
            <person name="Debierre-Grockiego F."/>
            <person name="Delbecq S."/>
            <person name="Moubri-Menage K."/>
            <person name="Shams-Eldin H."/>
            <person name="Usmani-Brown S."/>
            <person name="Bringaud F."/>
            <person name="Wincker P."/>
            <person name="Vivares C.P."/>
            <person name="Schwarz R.T."/>
            <person name="Schetters T.P."/>
            <person name="Krause P.J."/>
            <person name="Gorenflot A."/>
            <person name="Berry V."/>
            <person name="Barbe V."/>
            <person name="Ben Mamoun C."/>
        </authorList>
    </citation>
    <scope>NUCLEOTIDE SEQUENCE [LARGE SCALE GENOMIC DNA]</scope>
    <source>
        <strain evidence="10 11">RI</strain>
    </source>
</reference>
<dbReference type="VEuPathDB" id="PiroplasmaDB:BmR1_04g06060"/>
<dbReference type="NCBIfam" id="TIGR01019">
    <property type="entry name" value="sucCoAalpha"/>
    <property type="match status" value="1"/>
</dbReference>
<dbReference type="InterPro" id="IPR036291">
    <property type="entry name" value="NAD(P)-bd_dom_sf"/>
</dbReference>
<dbReference type="GO" id="GO:0004775">
    <property type="term" value="F:succinate-CoA ligase (ADP-forming) activity"/>
    <property type="evidence" value="ECO:0007669"/>
    <property type="project" value="UniProtKB-UniRule"/>
</dbReference>
<dbReference type="PROSITE" id="PS00399">
    <property type="entry name" value="SUCCINYL_COA_LIG_2"/>
    <property type="match status" value="1"/>
</dbReference>
<dbReference type="InterPro" id="IPR003781">
    <property type="entry name" value="CoA-bd"/>
</dbReference>
<organism evidence="10 11">
    <name type="scientific">Babesia microti (strain RI)</name>
    <dbReference type="NCBI Taxonomy" id="1133968"/>
    <lineage>
        <taxon>Eukaryota</taxon>
        <taxon>Sar</taxon>
        <taxon>Alveolata</taxon>
        <taxon>Apicomplexa</taxon>
        <taxon>Aconoidasida</taxon>
        <taxon>Piroplasmida</taxon>
        <taxon>Babesiidae</taxon>
        <taxon>Babesia</taxon>
    </lineage>
</organism>
<feature type="binding site" evidence="6">
    <location>
        <begin position="41"/>
        <end position="44"/>
    </location>
    <ligand>
        <name>CoA</name>
        <dbReference type="ChEBI" id="CHEBI:57287"/>
    </ligand>
</feature>
<dbReference type="SMART" id="SM00881">
    <property type="entry name" value="CoA_binding"/>
    <property type="match status" value="1"/>
</dbReference>
<feature type="binding site" evidence="6">
    <location>
        <begin position="127"/>
        <end position="129"/>
    </location>
    <ligand>
        <name>CoA</name>
        <dbReference type="ChEBI" id="CHEBI:57287"/>
    </ligand>
</feature>
<dbReference type="Pfam" id="PF02629">
    <property type="entry name" value="CoA_binding"/>
    <property type="match status" value="1"/>
</dbReference>
<evidence type="ECO:0000259" key="9">
    <source>
        <dbReference type="SMART" id="SM00881"/>
    </source>
</evidence>
<gene>
    <name evidence="10" type="ORF">BmR1_04g06060</name>
</gene>
<dbReference type="PANTHER" id="PTHR11117">
    <property type="entry name" value="SUCCINYL-COA LIGASE SUBUNIT ALPHA"/>
    <property type="match status" value="1"/>
</dbReference>
<dbReference type="KEGG" id="bmic:BmR1_04g06060"/>
<dbReference type="Pfam" id="PF00549">
    <property type="entry name" value="Ligase_CoA"/>
    <property type="match status" value="1"/>
</dbReference>
<dbReference type="EMBL" id="LN871599">
    <property type="protein sequence ID" value="SIO73617.1"/>
    <property type="molecule type" value="Genomic_DNA"/>
</dbReference>
<proteinExistence type="inferred from homology"/>
<dbReference type="Gene3D" id="3.40.50.720">
    <property type="entry name" value="NAD(P)-binding Rossmann-like Domain"/>
    <property type="match status" value="1"/>
</dbReference>
<keyword evidence="5" id="KW-0377">Hydrogenosome</keyword>
<dbReference type="GO" id="GO:0006099">
    <property type="term" value="P:tricarboxylic acid cycle"/>
    <property type="evidence" value="ECO:0007669"/>
    <property type="project" value="UniProtKB-UniRule"/>
</dbReference>
<comment type="catalytic activity">
    <reaction evidence="6">
        <text>succinate + ATP + CoA = succinyl-CoA + ADP + phosphate</text>
        <dbReference type="Rhea" id="RHEA:17661"/>
        <dbReference type="ChEBI" id="CHEBI:30031"/>
        <dbReference type="ChEBI" id="CHEBI:30616"/>
        <dbReference type="ChEBI" id="CHEBI:43474"/>
        <dbReference type="ChEBI" id="CHEBI:57287"/>
        <dbReference type="ChEBI" id="CHEBI:57292"/>
        <dbReference type="ChEBI" id="CHEBI:456216"/>
        <dbReference type="EC" id="6.2.1.5"/>
    </reaction>
</comment>
<dbReference type="InterPro" id="IPR017440">
    <property type="entry name" value="Cit_synth/succinyl-CoA_lig_AS"/>
</dbReference>
<comment type="subcellular location">
    <subcellularLocation>
        <location evidence="4">Hydrogenosome lumen</location>
    </subcellularLocation>
    <subcellularLocation>
        <location evidence="6">Mitochondrion</location>
    </subcellularLocation>
</comment>
<dbReference type="InterPro" id="IPR033847">
    <property type="entry name" value="Citrt_syn/SCS-alpha_CS"/>
</dbReference>
<comment type="function">
    <text evidence="6">Succinyl-CoA synthetase functions in the citric acid cycle (TCA), coupling the hydrolysis of succinyl-CoA to the synthesis of ATP and thus represents the only step of substrate-level phosphorylation in the TCA. The alpha subunit of the enzyme binds the substrates coenzyme A and phosphate, while succinate binding and nucleotide specificity is provided by the beta subunit.</text>
</comment>
<dbReference type="PROSITE" id="PS01216">
    <property type="entry name" value="SUCCINYL_COA_LIG_1"/>
    <property type="match status" value="1"/>
</dbReference>
<feature type="active site" description="Tele-phosphohistidine intermediate" evidence="6 7">
    <location>
        <position position="284"/>
    </location>
</feature>
<evidence type="ECO:0000256" key="8">
    <source>
        <dbReference type="RuleBase" id="RU000677"/>
    </source>
</evidence>
<dbReference type="GO" id="GO:0005739">
    <property type="term" value="C:mitochondrion"/>
    <property type="evidence" value="ECO:0007669"/>
    <property type="project" value="UniProtKB-SubCell"/>
</dbReference>
<dbReference type="Proteomes" id="UP000002899">
    <property type="component" value="Chromosome IV"/>
</dbReference>
<comment type="similarity">
    <text evidence="6 8">Belongs to the succinate/malate CoA ligase alpha subunit family.</text>
</comment>
<protein>
    <recommendedName>
        <fullName evidence="6">Succinate--CoA ligase [ADP-forming] subunit alpha, mitochondrial</fullName>
        <ecNumber evidence="6">6.2.1.5</ecNumber>
    </recommendedName>
    <alternativeName>
        <fullName evidence="6">Succinyl-CoA synthetase subunit alpha</fullName>
        <shortName evidence="6">SCS-alpha</shortName>
    </alternativeName>
</protein>
<dbReference type="GO" id="GO:0034492">
    <property type="term" value="C:hydrogenosome lumen"/>
    <property type="evidence" value="ECO:0007669"/>
    <property type="project" value="UniProtKB-SubCell"/>
</dbReference>
<dbReference type="GO" id="GO:0000166">
    <property type="term" value="F:nucleotide binding"/>
    <property type="evidence" value="ECO:0007669"/>
    <property type="project" value="UniProtKB-KW"/>
</dbReference>
<comment type="subunit">
    <text evidence="6">Heterodimer of an alpha and a beta subunit.</text>
</comment>
<dbReference type="PRINTS" id="PR01798">
    <property type="entry name" value="SCOASYNTHASE"/>
</dbReference>
<evidence type="ECO:0000256" key="5">
    <source>
        <dbReference type="ARBA" id="ARBA00084108"/>
    </source>
</evidence>
<keyword evidence="1 6" id="KW-0816">Tricarboxylic acid cycle</keyword>
<evidence type="ECO:0000256" key="3">
    <source>
        <dbReference type="ARBA" id="ARBA00022741"/>
    </source>
</evidence>
<feature type="domain" description="CoA-binding" evidence="9">
    <location>
        <begin position="28"/>
        <end position="131"/>
    </location>
</feature>
<dbReference type="Gene3D" id="3.40.50.261">
    <property type="entry name" value="Succinyl-CoA synthetase domains"/>
    <property type="match status" value="1"/>
</dbReference>
<evidence type="ECO:0000313" key="11">
    <source>
        <dbReference type="Proteomes" id="UP000002899"/>
    </source>
</evidence>
<dbReference type="UniPathway" id="UPA00223">
    <property type="reaction ID" value="UER00999"/>
</dbReference>
<dbReference type="EC" id="6.2.1.5" evidence="6"/>
<dbReference type="InterPro" id="IPR016102">
    <property type="entry name" value="Succinyl-CoA_synth-like"/>
</dbReference>
<dbReference type="RefSeq" id="XP_021337700.1">
    <property type="nucleotide sequence ID" value="XM_021482467.1"/>
</dbReference>
<dbReference type="FunFam" id="3.40.50.261:FF:000006">
    <property type="entry name" value="Succinate--CoA ligase [ADP-forming] subunit alpha"/>
    <property type="match status" value="1"/>
</dbReference>
<dbReference type="InterPro" id="IPR005811">
    <property type="entry name" value="SUCC_ACL_C"/>
</dbReference>
<keyword evidence="3 6" id="KW-0547">Nucleotide-binding</keyword>
<dbReference type="NCBIfam" id="NF004230">
    <property type="entry name" value="PRK05678.1"/>
    <property type="match status" value="1"/>
</dbReference>
<feature type="binding site" evidence="6">
    <location>
        <position position="192"/>
    </location>
    <ligand>
        <name>substrate</name>
        <note>ligand shared with subunit beta</note>
    </ligand>
</feature>
<dbReference type="SUPFAM" id="SSF52210">
    <property type="entry name" value="Succinyl-CoA synthetase domains"/>
    <property type="match status" value="1"/>
</dbReference>
<dbReference type="GO" id="GO:0004776">
    <property type="term" value="F:succinate-CoA ligase (GDP-forming) activity"/>
    <property type="evidence" value="ECO:0007669"/>
    <property type="project" value="TreeGrafter"/>
</dbReference>